<dbReference type="PANTHER" id="PTHR43701">
    <property type="entry name" value="MEMBRANE TRANSPORTER PROTEIN MJ0441-RELATED"/>
    <property type="match status" value="1"/>
</dbReference>
<dbReference type="Pfam" id="PF01925">
    <property type="entry name" value="TauE"/>
    <property type="match status" value="1"/>
</dbReference>
<gene>
    <name evidence="6" type="ORF">KSU1_C0673</name>
</gene>
<reference evidence="6 7" key="1">
    <citation type="journal article" date="2012" name="FEBS Lett.">
        <title>Anammox organism KSU-1 expresses a NirK-type copper-containing nitrite reductase instead of a NirS-type with cytochrome cd1.</title>
        <authorList>
            <person name="Hira D."/>
            <person name="Toh H."/>
            <person name="Migita C.T."/>
            <person name="Okubo H."/>
            <person name="Nishiyama T."/>
            <person name="Hattori M."/>
            <person name="Furukawa K."/>
            <person name="Fujii T."/>
        </authorList>
    </citation>
    <scope>NUCLEOTIDE SEQUENCE [LARGE SCALE GENOMIC DNA]</scope>
</reference>
<evidence type="ECO:0000313" key="7">
    <source>
        <dbReference type="Proteomes" id="UP000002985"/>
    </source>
</evidence>
<dbReference type="STRING" id="247490.KSU1_C0673"/>
<dbReference type="OrthoDB" id="528320at2"/>
<dbReference type="GO" id="GO:0005886">
    <property type="term" value="C:plasma membrane"/>
    <property type="evidence" value="ECO:0007669"/>
    <property type="project" value="UniProtKB-SubCell"/>
</dbReference>
<feature type="transmembrane region" description="Helical" evidence="5">
    <location>
        <begin position="12"/>
        <end position="34"/>
    </location>
</feature>
<name>I3IKM4_9BACT</name>
<sequence>MIGLILSAVIGITLGLIGGGGSIIALSILIYIIGIKTHQAIVMSLAVVGVVSLIGAGLHSQRGSVKLRAGILFSGVGMVGAYLGSHVTHQLSSIALLLSFSSLKMVIGVLLLMKRYTNQNTIALQSRSKLKEVLTSLIIGFLTGFLGVGGGLTIMPALMIFHGLSSKDAIGTSLLIVTAHCGAGMLGHLHYGNIDFRMLMLITIIAIDGTLIGTALSYRASLASLKKWFVVFVIAVALFITVKNYIALYKQLSN</sequence>
<organism evidence="6 7">
    <name type="scientific">Candidatus Jettenia caeni</name>
    <dbReference type="NCBI Taxonomy" id="247490"/>
    <lineage>
        <taxon>Bacteria</taxon>
        <taxon>Pseudomonadati</taxon>
        <taxon>Planctomycetota</taxon>
        <taxon>Candidatus Brocadiia</taxon>
        <taxon>Candidatus Brocadiales</taxon>
        <taxon>Candidatus Brocadiaceae</taxon>
        <taxon>Candidatus Jettenia</taxon>
    </lineage>
</organism>
<comment type="caution">
    <text evidence="6">The sequence shown here is derived from an EMBL/GenBank/DDBJ whole genome shotgun (WGS) entry which is preliminary data.</text>
</comment>
<evidence type="ECO:0000256" key="3">
    <source>
        <dbReference type="ARBA" id="ARBA00022989"/>
    </source>
</evidence>
<evidence type="ECO:0000313" key="6">
    <source>
        <dbReference type="EMBL" id="GAB62269.1"/>
    </source>
</evidence>
<accession>I3IKM4</accession>
<evidence type="ECO:0000256" key="2">
    <source>
        <dbReference type="ARBA" id="ARBA00022692"/>
    </source>
</evidence>
<feature type="transmembrane region" description="Helical" evidence="5">
    <location>
        <begin position="170"/>
        <end position="191"/>
    </location>
</feature>
<feature type="transmembrane region" description="Helical" evidence="5">
    <location>
        <begin position="228"/>
        <end position="248"/>
    </location>
</feature>
<feature type="transmembrane region" description="Helical" evidence="5">
    <location>
        <begin position="133"/>
        <end position="158"/>
    </location>
</feature>
<comment type="similarity">
    <text evidence="5">Belongs to the 4-toluene sulfonate uptake permease (TSUP) (TC 2.A.102) family.</text>
</comment>
<evidence type="ECO:0000256" key="5">
    <source>
        <dbReference type="RuleBase" id="RU363041"/>
    </source>
</evidence>
<dbReference type="Proteomes" id="UP000002985">
    <property type="component" value="Unassembled WGS sequence"/>
</dbReference>
<feature type="transmembrane region" description="Helical" evidence="5">
    <location>
        <begin position="40"/>
        <end position="58"/>
    </location>
</feature>
<keyword evidence="3 5" id="KW-1133">Transmembrane helix</keyword>
<dbReference type="AlphaFoldDB" id="I3IKM4"/>
<evidence type="ECO:0000256" key="4">
    <source>
        <dbReference type="ARBA" id="ARBA00023136"/>
    </source>
</evidence>
<keyword evidence="7" id="KW-1185">Reference proteome</keyword>
<protein>
    <recommendedName>
        <fullName evidence="5">Probable membrane transporter protein</fullName>
    </recommendedName>
</protein>
<feature type="transmembrane region" description="Helical" evidence="5">
    <location>
        <begin position="65"/>
        <end position="85"/>
    </location>
</feature>
<dbReference type="eggNOG" id="COG0730">
    <property type="taxonomic scope" value="Bacteria"/>
</dbReference>
<evidence type="ECO:0000256" key="1">
    <source>
        <dbReference type="ARBA" id="ARBA00004141"/>
    </source>
</evidence>
<dbReference type="InterPro" id="IPR002781">
    <property type="entry name" value="TM_pro_TauE-like"/>
</dbReference>
<dbReference type="InterPro" id="IPR051598">
    <property type="entry name" value="TSUP/Inactive_protease-like"/>
</dbReference>
<keyword evidence="5" id="KW-1003">Cell membrane</keyword>
<keyword evidence="2 5" id="KW-0812">Transmembrane</keyword>
<comment type="subcellular location">
    <subcellularLocation>
        <location evidence="5">Cell membrane</location>
        <topology evidence="5">Multi-pass membrane protein</topology>
    </subcellularLocation>
    <subcellularLocation>
        <location evidence="1">Membrane</location>
        <topology evidence="1">Multi-pass membrane protein</topology>
    </subcellularLocation>
</comment>
<proteinExistence type="inferred from homology"/>
<feature type="transmembrane region" description="Helical" evidence="5">
    <location>
        <begin position="198"/>
        <end position="216"/>
    </location>
</feature>
<dbReference type="PANTHER" id="PTHR43701:SF2">
    <property type="entry name" value="MEMBRANE TRANSPORTER PROTEIN YJNA-RELATED"/>
    <property type="match status" value="1"/>
</dbReference>
<keyword evidence="4 5" id="KW-0472">Membrane</keyword>
<dbReference type="EMBL" id="BAFH01000003">
    <property type="protein sequence ID" value="GAB62269.1"/>
    <property type="molecule type" value="Genomic_DNA"/>
</dbReference>
<feature type="transmembrane region" description="Helical" evidence="5">
    <location>
        <begin position="91"/>
        <end position="112"/>
    </location>
</feature>